<comment type="caution">
    <text evidence="1">The sequence shown here is derived from an EMBL/GenBank/DDBJ whole genome shotgun (WGS) entry which is preliminary data.</text>
</comment>
<organism evidence="1">
    <name type="scientific">Streptomyces sp. SID12501</name>
    <dbReference type="NCBI Taxonomy" id="2706042"/>
    <lineage>
        <taxon>Bacteria</taxon>
        <taxon>Bacillati</taxon>
        <taxon>Actinomycetota</taxon>
        <taxon>Actinomycetes</taxon>
        <taxon>Kitasatosporales</taxon>
        <taxon>Streptomycetaceae</taxon>
        <taxon>Streptomyces</taxon>
    </lineage>
</organism>
<sequence>MVLPTPLAELYEAGDAWLADCAARPDLARRAWTLEALAPIASGSHWLAAESMLVAGMQALNRIREEHRGPVLVDPLLDRAWWLVPPDAAEELADVRSVLVQPPGTPLHCPPTGWQACGRFWLSRPDGSGRLTDSAVLAAAFGPGGNRLPTEAPG</sequence>
<gene>
    <name evidence="1" type="ORF">G3I71_41945</name>
</gene>
<accession>A0A6B3C789</accession>
<dbReference type="RefSeq" id="WP_164323622.1">
    <property type="nucleotide sequence ID" value="NZ_JAAGLU010000060.1"/>
</dbReference>
<dbReference type="AlphaFoldDB" id="A0A6B3C789"/>
<dbReference type="EMBL" id="JAAGLU010000060">
    <property type="protein sequence ID" value="NEC92192.1"/>
    <property type="molecule type" value="Genomic_DNA"/>
</dbReference>
<reference evidence="1" key="1">
    <citation type="submission" date="2020-01" db="EMBL/GenBank/DDBJ databases">
        <title>Insect and environment-associated Actinomycetes.</title>
        <authorList>
            <person name="Currrie C."/>
            <person name="Chevrette M."/>
            <person name="Carlson C."/>
            <person name="Stubbendieck R."/>
            <person name="Wendt-Pienkowski E."/>
        </authorList>
    </citation>
    <scope>NUCLEOTIDE SEQUENCE</scope>
    <source>
        <strain evidence="1">SID12501</strain>
    </source>
</reference>
<name>A0A6B3C789_9ACTN</name>
<evidence type="ECO:0000313" key="1">
    <source>
        <dbReference type="EMBL" id="NEC92192.1"/>
    </source>
</evidence>
<proteinExistence type="predicted"/>
<protein>
    <submittedName>
        <fullName evidence="1">Uncharacterized protein</fullName>
    </submittedName>
</protein>